<accession>A0A2S8A872</accession>
<evidence type="ECO:0000256" key="8">
    <source>
        <dbReference type="PROSITE-ProRule" id="PRU01360"/>
    </source>
</evidence>
<evidence type="ECO:0000259" key="9">
    <source>
        <dbReference type="Pfam" id="PF07715"/>
    </source>
</evidence>
<dbReference type="Pfam" id="PF14905">
    <property type="entry name" value="OMP_b-brl_3"/>
    <property type="match status" value="1"/>
</dbReference>
<dbReference type="GO" id="GO:0044718">
    <property type="term" value="P:siderophore transmembrane transport"/>
    <property type="evidence" value="ECO:0007669"/>
    <property type="project" value="TreeGrafter"/>
</dbReference>
<keyword evidence="11" id="KW-0675">Receptor</keyword>
<dbReference type="RefSeq" id="WP_105247417.1">
    <property type="nucleotide sequence ID" value="NZ_PSZM01000045.1"/>
</dbReference>
<dbReference type="OrthoDB" id="9762903at2"/>
<dbReference type="InterPro" id="IPR012910">
    <property type="entry name" value="Plug_dom"/>
</dbReference>
<dbReference type="EMBL" id="PSZM01000045">
    <property type="protein sequence ID" value="PQL90775.1"/>
    <property type="molecule type" value="Genomic_DNA"/>
</dbReference>
<dbReference type="PROSITE" id="PS52016">
    <property type="entry name" value="TONB_DEPENDENT_REC_3"/>
    <property type="match status" value="1"/>
</dbReference>
<evidence type="ECO:0000313" key="11">
    <source>
        <dbReference type="EMBL" id="PQL90775.1"/>
    </source>
</evidence>
<dbReference type="PANTHER" id="PTHR30069">
    <property type="entry name" value="TONB-DEPENDENT OUTER MEMBRANE RECEPTOR"/>
    <property type="match status" value="1"/>
</dbReference>
<feature type="domain" description="TonB-dependent receptor plug" evidence="9">
    <location>
        <begin position="52"/>
        <end position="141"/>
    </location>
</feature>
<comment type="subcellular location">
    <subcellularLocation>
        <location evidence="1 8">Cell outer membrane</location>
        <topology evidence="1 8">Multi-pass membrane protein</topology>
    </subcellularLocation>
</comment>
<dbReference type="GO" id="GO:0015344">
    <property type="term" value="F:siderophore uptake transmembrane transporter activity"/>
    <property type="evidence" value="ECO:0007669"/>
    <property type="project" value="TreeGrafter"/>
</dbReference>
<keyword evidence="6 8" id="KW-0472">Membrane</keyword>
<comment type="similarity">
    <text evidence="8">Belongs to the TonB-dependent receptor family.</text>
</comment>
<keyword evidence="5" id="KW-0732">Signal</keyword>
<keyword evidence="12" id="KW-1185">Reference proteome</keyword>
<keyword evidence="4 8" id="KW-0812">Transmembrane</keyword>
<dbReference type="InterPro" id="IPR036942">
    <property type="entry name" value="Beta-barrel_TonB_sf"/>
</dbReference>
<reference evidence="11 12" key="1">
    <citation type="submission" date="2018-02" db="EMBL/GenBank/DDBJ databases">
        <title>Genome sequences of Apibacter spp., gut symbionts of Asian honey bees.</title>
        <authorList>
            <person name="Kwong W.K."/>
            <person name="Steele M.I."/>
            <person name="Moran N.A."/>
        </authorList>
    </citation>
    <scope>NUCLEOTIDE SEQUENCE [LARGE SCALE GENOMIC DNA]</scope>
    <source>
        <strain evidence="12">wkB301</strain>
    </source>
</reference>
<evidence type="ECO:0000256" key="4">
    <source>
        <dbReference type="ARBA" id="ARBA00022692"/>
    </source>
</evidence>
<feature type="domain" description="Outer membrane protein beta-barrel" evidence="10">
    <location>
        <begin position="388"/>
        <end position="656"/>
    </location>
</feature>
<keyword evidence="7 8" id="KW-0998">Cell outer membrane</keyword>
<dbReference type="Pfam" id="PF07715">
    <property type="entry name" value="Plug"/>
    <property type="match status" value="1"/>
</dbReference>
<sequence>MNKYNSTFFLIFLCICIPCLIVFSQEKKDTTQILEIPEVISIGKIEKNAIIPYQKLEGKELETLNSLSVADALKYFSGVQLKDYGGVGGMKTVNIRGMGSQHVGVFYDGIQLGNAQNGTVDLGKFSLDNLESISLYNGQKSEIFQPAKDFGSASSIYLKSKIPQFKEQKKTNLSMNYRSGSFNLINPSIIWEQKLSESLNSSLNFEYVNSNGKYKFRQSERASNGSIIWDTTAIRQNGNISAFRAEAGLFGKVSKGIWNIKAYYYDSERQIPGAIVKNVYHRYEKQWDRNFFIQGTLEKKITSKYKFSLNAKYAYDYTHYLQNDIKSKYINNTFKQKEFYFSWVQQYSFFSFWDASLSADYQYNSLDADLPFFAYPDRNSELIAATTSLHFSRFKFQASLLGTYIQEKIKKTSLSQASPNKKEYTPSVFIYFKPFRALDFDVHAFYKRIFRMPTFNDLYYTDFGNSLLRPEYTTQYDAGINYSKYFNSGIFYQVELETDVYYNEVRDKIIAYPKGQQFRWTMLNLGKVRIRGIDISALTSYKLYKNLLLNLKATYTYEDAQDISSPTLYNYKNQIPYIPWNSGSLLISILYKKWNLNYSFIYTGERYNQPANIPANYEKEWYTHDFSLTHDISLKIMNLKAGIEINNIFNKQYAIVRNYPMPGRNYRLSLKINI</sequence>
<gene>
    <name evidence="11" type="ORF">C4S77_09980</name>
</gene>
<evidence type="ECO:0000256" key="7">
    <source>
        <dbReference type="ARBA" id="ARBA00023237"/>
    </source>
</evidence>
<dbReference type="AlphaFoldDB" id="A0A2S8A872"/>
<dbReference type="GO" id="GO:0009279">
    <property type="term" value="C:cell outer membrane"/>
    <property type="evidence" value="ECO:0007669"/>
    <property type="project" value="UniProtKB-SubCell"/>
</dbReference>
<evidence type="ECO:0000256" key="1">
    <source>
        <dbReference type="ARBA" id="ARBA00004571"/>
    </source>
</evidence>
<evidence type="ECO:0000256" key="3">
    <source>
        <dbReference type="ARBA" id="ARBA00022452"/>
    </source>
</evidence>
<dbReference type="Proteomes" id="UP000238042">
    <property type="component" value="Unassembled WGS sequence"/>
</dbReference>
<organism evidence="11 12">
    <name type="scientific">Apibacter adventoris</name>
    <dbReference type="NCBI Taxonomy" id="1679466"/>
    <lineage>
        <taxon>Bacteria</taxon>
        <taxon>Pseudomonadati</taxon>
        <taxon>Bacteroidota</taxon>
        <taxon>Flavobacteriia</taxon>
        <taxon>Flavobacteriales</taxon>
        <taxon>Weeksellaceae</taxon>
        <taxon>Apibacter</taxon>
    </lineage>
</organism>
<dbReference type="Gene3D" id="2.40.170.20">
    <property type="entry name" value="TonB-dependent receptor, beta-barrel domain"/>
    <property type="match status" value="1"/>
</dbReference>
<comment type="caution">
    <text evidence="11">The sequence shown here is derived from an EMBL/GenBank/DDBJ whole genome shotgun (WGS) entry which is preliminary data.</text>
</comment>
<evidence type="ECO:0000259" key="10">
    <source>
        <dbReference type="Pfam" id="PF14905"/>
    </source>
</evidence>
<keyword evidence="3 8" id="KW-1134">Transmembrane beta strand</keyword>
<evidence type="ECO:0000256" key="5">
    <source>
        <dbReference type="ARBA" id="ARBA00022729"/>
    </source>
</evidence>
<evidence type="ECO:0000256" key="2">
    <source>
        <dbReference type="ARBA" id="ARBA00022448"/>
    </source>
</evidence>
<dbReference type="SUPFAM" id="SSF56935">
    <property type="entry name" value="Porins"/>
    <property type="match status" value="1"/>
</dbReference>
<dbReference type="PANTHER" id="PTHR30069:SF29">
    <property type="entry name" value="HEMOGLOBIN AND HEMOGLOBIN-HAPTOGLOBIN-BINDING PROTEIN 1-RELATED"/>
    <property type="match status" value="1"/>
</dbReference>
<dbReference type="InterPro" id="IPR039426">
    <property type="entry name" value="TonB-dep_rcpt-like"/>
</dbReference>
<evidence type="ECO:0000256" key="6">
    <source>
        <dbReference type="ARBA" id="ARBA00023136"/>
    </source>
</evidence>
<proteinExistence type="inferred from homology"/>
<name>A0A2S8A872_9FLAO</name>
<protein>
    <submittedName>
        <fullName evidence="11">TonB-dependent receptor</fullName>
    </submittedName>
</protein>
<dbReference type="Gene3D" id="2.170.130.10">
    <property type="entry name" value="TonB-dependent receptor, plug domain"/>
    <property type="match status" value="1"/>
</dbReference>
<dbReference type="InterPro" id="IPR037066">
    <property type="entry name" value="Plug_dom_sf"/>
</dbReference>
<keyword evidence="2 8" id="KW-0813">Transport</keyword>
<evidence type="ECO:0000313" key="12">
    <source>
        <dbReference type="Proteomes" id="UP000238042"/>
    </source>
</evidence>
<dbReference type="InterPro" id="IPR041700">
    <property type="entry name" value="OMP_b-brl_3"/>
</dbReference>